<sequence>MEIRNARPVSEVPQVTLVRWRIMRTETGKMYFVGARADKETARVSSPIISFDPDRRRGVTQSKRIYQLEGEPDFDHQAEGLWKEWCVARKIFRYEDITLTALSGRAANNTGQITNHKR</sequence>
<dbReference type="KEGG" id="buz:AYM40_29180"/>
<name>A0A160FTL6_9BURK</name>
<gene>
    <name evidence="1" type="ORF">AYM40_29180</name>
</gene>
<dbReference type="AlphaFoldDB" id="A0A160FTL6"/>
<evidence type="ECO:0000313" key="1">
    <source>
        <dbReference type="EMBL" id="ANB76322.1"/>
    </source>
</evidence>
<dbReference type="STRING" id="1804984.AYM40_29180"/>
<keyword evidence="2" id="KW-1185">Reference proteome</keyword>
<dbReference type="EMBL" id="CP014579">
    <property type="protein sequence ID" value="ANB76322.1"/>
    <property type="molecule type" value="Genomic_DNA"/>
</dbReference>
<protein>
    <submittedName>
        <fullName evidence="1">Uncharacterized protein</fullName>
    </submittedName>
</protein>
<proteinExistence type="predicted"/>
<reference evidence="1 2" key="1">
    <citation type="journal article" date="2016" name="Gene">
        <title>PacBio SMRT assembly of a complex multi-replicon genome reveals chlorocatechol degradative operon in a region of genome plasticity.</title>
        <authorList>
            <person name="Ricker N."/>
            <person name="Shen S.Y."/>
            <person name="Goordial J."/>
            <person name="Jin S."/>
            <person name="Fulthorpe R.R."/>
        </authorList>
    </citation>
    <scope>NUCLEOTIDE SEQUENCE [LARGE SCALE GENOMIC DNA]</scope>
    <source>
        <strain evidence="1 2">OLGA172</strain>
    </source>
</reference>
<organism evidence="1 2">
    <name type="scientific">Paraburkholderia phytofirmans OLGA172</name>
    <dbReference type="NCBI Taxonomy" id="1417228"/>
    <lineage>
        <taxon>Bacteria</taxon>
        <taxon>Pseudomonadati</taxon>
        <taxon>Pseudomonadota</taxon>
        <taxon>Betaproteobacteria</taxon>
        <taxon>Burkholderiales</taxon>
        <taxon>Burkholderiaceae</taxon>
        <taxon>Paraburkholderia</taxon>
    </lineage>
</organism>
<accession>A0A160FTL6</accession>
<dbReference type="Proteomes" id="UP000076852">
    <property type="component" value="Chromosome 2"/>
</dbReference>
<evidence type="ECO:0000313" key="2">
    <source>
        <dbReference type="Proteomes" id="UP000076852"/>
    </source>
</evidence>